<dbReference type="InterPro" id="IPR001810">
    <property type="entry name" value="F-box_dom"/>
</dbReference>
<dbReference type="Proteomes" id="UP001286456">
    <property type="component" value="Unassembled WGS sequence"/>
</dbReference>
<dbReference type="CDD" id="cd09917">
    <property type="entry name" value="F-box_SF"/>
    <property type="match status" value="1"/>
</dbReference>
<accession>A0AAE0IFD9</accession>
<proteinExistence type="predicted"/>
<dbReference type="InterPro" id="IPR036047">
    <property type="entry name" value="F-box-like_dom_sf"/>
</dbReference>
<sequence length="494" mass="55361">MALLIQLPPEILHNILSFVEPRDLVEASRACRYLYGFTKGNRALARDVYYRTLDAPPRSDLDWEKELRDLVWLQRICANVSAEDMNHEQLLSFVYTTVARLLQNASHSPSASSPPARATQTRTYPPSRNAALLGSLFASNATREAFLNRSFLCERARGGSEARPLPNPPRRLHQQSAKLHSLYGAVGQHQHQQHQRVAHRTRSATSAAASSATHLYPFACSKVYDMREYTPGSMWGPFMADGTGRADWEKVEAILVVLRTNIGNKGLDKFDVFGSLWNAPFAGSWAGNYNDFDNYNFPIGQGRLPANMPRPALDVGEATRLILMKIAVTKIEYPIDDENDTQQQHPIVHFSGFSRSFDGSWDENANSDLRGTASMTAEGEVRWTTFSIFNGEDRWRSEGIQLGGVRSARGVVGNWFDNGYDPHGPCGPTAFWKVSDNEPNKDGDHRGLLHGFLPTVQYGYNDEIYIDDEDFSDVEFVDVITHGHYHGFDSDNDG</sequence>
<keyword evidence="3" id="KW-1185">Reference proteome</keyword>
<reference evidence="2" key="1">
    <citation type="journal article" date="2023" name="Mol. Phylogenet. Evol.">
        <title>Genome-scale phylogeny and comparative genomics of the fungal order Sordariales.</title>
        <authorList>
            <person name="Hensen N."/>
            <person name="Bonometti L."/>
            <person name="Westerberg I."/>
            <person name="Brannstrom I.O."/>
            <person name="Guillou S."/>
            <person name="Cros-Aarteil S."/>
            <person name="Calhoun S."/>
            <person name="Haridas S."/>
            <person name="Kuo A."/>
            <person name="Mondo S."/>
            <person name="Pangilinan J."/>
            <person name="Riley R."/>
            <person name="LaButti K."/>
            <person name="Andreopoulos B."/>
            <person name="Lipzen A."/>
            <person name="Chen C."/>
            <person name="Yan M."/>
            <person name="Daum C."/>
            <person name="Ng V."/>
            <person name="Clum A."/>
            <person name="Steindorff A."/>
            <person name="Ohm R.A."/>
            <person name="Martin F."/>
            <person name="Silar P."/>
            <person name="Natvig D.O."/>
            <person name="Lalanne C."/>
            <person name="Gautier V."/>
            <person name="Ament-Velasquez S.L."/>
            <person name="Kruys A."/>
            <person name="Hutchinson M.I."/>
            <person name="Powell A.J."/>
            <person name="Barry K."/>
            <person name="Miller A.N."/>
            <person name="Grigoriev I.V."/>
            <person name="Debuchy R."/>
            <person name="Gladieux P."/>
            <person name="Hiltunen Thoren M."/>
            <person name="Johannesson H."/>
        </authorList>
    </citation>
    <scope>NUCLEOTIDE SEQUENCE</scope>
    <source>
        <strain evidence="2">SMH4131-1</strain>
    </source>
</reference>
<organism evidence="2 3">
    <name type="scientific">Cercophora scortea</name>
    <dbReference type="NCBI Taxonomy" id="314031"/>
    <lineage>
        <taxon>Eukaryota</taxon>
        <taxon>Fungi</taxon>
        <taxon>Dikarya</taxon>
        <taxon>Ascomycota</taxon>
        <taxon>Pezizomycotina</taxon>
        <taxon>Sordariomycetes</taxon>
        <taxon>Sordariomycetidae</taxon>
        <taxon>Sordariales</taxon>
        <taxon>Lasiosphaeriaceae</taxon>
        <taxon>Cercophora</taxon>
    </lineage>
</organism>
<feature type="domain" description="F-box" evidence="1">
    <location>
        <begin position="1"/>
        <end position="53"/>
    </location>
</feature>
<dbReference type="EMBL" id="JAUEPO010000004">
    <property type="protein sequence ID" value="KAK3324163.1"/>
    <property type="molecule type" value="Genomic_DNA"/>
</dbReference>
<dbReference type="Pfam" id="PF12937">
    <property type="entry name" value="F-box-like"/>
    <property type="match status" value="1"/>
</dbReference>
<name>A0AAE0IFD9_9PEZI</name>
<dbReference type="PROSITE" id="PS50181">
    <property type="entry name" value="FBOX"/>
    <property type="match status" value="1"/>
</dbReference>
<gene>
    <name evidence="2" type="ORF">B0T19DRAFT_464085</name>
</gene>
<dbReference type="AlphaFoldDB" id="A0AAE0IFD9"/>
<reference evidence="2" key="2">
    <citation type="submission" date="2023-06" db="EMBL/GenBank/DDBJ databases">
        <authorList>
            <consortium name="Lawrence Berkeley National Laboratory"/>
            <person name="Haridas S."/>
            <person name="Hensen N."/>
            <person name="Bonometti L."/>
            <person name="Westerberg I."/>
            <person name="Brannstrom I.O."/>
            <person name="Guillou S."/>
            <person name="Cros-Aarteil S."/>
            <person name="Calhoun S."/>
            <person name="Kuo A."/>
            <person name="Mondo S."/>
            <person name="Pangilinan J."/>
            <person name="Riley R."/>
            <person name="Labutti K."/>
            <person name="Andreopoulos B."/>
            <person name="Lipzen A."/>
            <person name="Chen C."/>
            <person name="Yanf M."/>
            <person name="Daum C."/>
            <person name="Ng V."/>
            <person name="Clum A."/>
            <person name="Steindorff A."/>
            <person name="Ohm R."/>
            <person name="Martin F."/>
            <person name="Silar P."/>
            <person name="Natvig D."/>
            <person name="Lalanne C."/>
            <person name="Gautier V."/>
            <person name="Ament-Velasquez S.L."/>
            <person name="Kruys A."/>
            <person name="Hutchinson M.I."/>
            <person name="Powell A.J."/>
            <person name="Barry K."/>
            <person name="Miller A.N."/>
            <person name="Grigoriev I.V."/>
            <person name="Debuchy R."/>
            <person name="Gladieux P."/>
            <person name="Thoren M.H."/>
            <person name="Johannesson H."/>
        </authorList>
    </citation>
    <scope>NUCLEOTIDE SEQUENCE</scope>
    <source>
        <strain evidence="2">SMH4131-1</strain>
    </source>
</reference>
<dbReference type="Gene3D" id="1.20.1280.50">
    <property type="match status" value="1"/>
</dbReference>
<protein>
    <recommendedName>
        <fullName evidence="1">F-box domain-containing protein</fullName>
    </recommendedName>
</protein>
<evidence type="ECO:0000259" key="1">
    <source>
        <dbReference type="PROSITE" id="PS50181"/>
    </source>
</evidence>
<dbReference type="SMART" id="SM00256">
    <property type="entry name" value="FBOX"/>
    <property type="match status" value="1"/>
</dbReference>
<comment type="caution">
    <text evidence="2">The sequence shown here is derived from an EMBL/GenBank/DDBJ whole genome shotgun (WGS) entry which is preliminary data.</text>
</comment>
<evidence type="ECO:0000313" key="3">
    <source>
        <dbReference type="Proteomes" id="UP001286456"/>
    </source>
</evidence>
<evidence type="ECO:0000313" key="2">
    <source>
        <dbReference type="EMBL" id="KAK3324163.1"/>
    </source>
</evidence>
<dbReference type="SUPFAM" id="SSF81383">
    <property type="entry name" value="F-box domain"/>
    <property type="match status" value="1"/>
</dbReference>